<keyword evidence="9" id="KW-0547">Nucleotide-binding</keyword>
<evidence type="ECO:0000313" key="18">
    <source>
        <dbReference type="EMBL" id="NXP89131.1"/>
    </source>
</evidence>
<evidence type="ECO:0000256" key="13">
    <source>
        <dbReference type="ARBA" id="ARBA00038491"/>
    </source>
</evidence>
<dbReference type="GO" id="GO:0006397">
    <property type="term" value="P:mRNA processing"/>
    <property type="evidence" value="ECO:0007669"/>
    <property type="project" value="UniProtKB-KW"/>
</dbReference>
<sequence>MFPNSSNLGRPPFPPKYQQQSSFFTKLPLNMPPTLLSHQQIVVPPFHLRTVTPAVTLQPVTYGSVSPVSTPDALTTFQGRKRQSQQSVPDDAKRQRIHSHDSDTAVVNQAVPLPKERRRSFPASVSVQSPVVHASGSPALIGCVPPLQDTLFPDPTETRLPVAKDELSKQVLELFQACRQQAIDLDRKELCRTELQREIQLIFPQSRLFLVGSSLNGFGTRTSDGDLCLVIKEEPIPKFFINFNTTFQVNQKTEARRILSLVQKLFSTKLCNYIERPQLIRAKVPIVKFRDKKLNTMMLHFFFLPNSNVDFDLNVNNVIGIRNTFLLRSYAFIENRVRPLVLVIKKWASFHDINDASRGTLSSYSLVLMVLHYLQSKYFLHECFDPTMQLNFVHQAPRTIPPYVSKNGSSLGDLLIGFFKYYATEFDWSNQMISVREAKAVARPDGIEWRNKFICVEEPFDGTNTARAVHEKQKFDMIRGELAQAWRLLREKKDLNCILPLKAVKQKR</sequence>
<comment type="cofactor">
    <cofactor evidence="1">
        <name>Mn(2+)</name>
        <dbReference type="ChEBI" id="CHEBI:29035"/>
    </cofactor>
</comment>
<dbReference type="InterPro" id="IPR054708">
    <property type="entry name" value="MTPAP-like_central"/>
</dbReference>
<dbReference type="PANTHER" id="PTHR12271">
    <property type="entry name" value="POLY A POLYMERASE CID PAP -RELATED"/>
    <property type="match status" value="1"/>
</dbReference>
<dbReference type="GO" id="GO:0005524">
    <property type="term" value="F:ATP binding"/>
    <property type="evidence" value="ECO:0007669"/>
    <property type="project" value="UniProtKB-KW"/>
</dbReference>
<dbReference type="EMBL" id="WBNP01002746">
    <property type="protein sequence ID" value="NXP89131.1"/>
    <property type="molecule type" value="Genomic_DNA"/>
</dbReference>
<evidence type="ECO:0000256" key="7">
    <source>
        <dbReference type="ARBA" id="ARBA00022679"/>
    </source>
</evidence>
<name>A0A852DDA5_PASAF</name>
<dbReference type="FunFam" id="3.30.460.10:FF:000022">
    <property type="entry name" value="poly(A) RNA polymerase GLD2 isoform X1"/>
    <property type="match status" value="1"/>
</dbReference>
<evidence type="ECO:0000313" key="19">
    <source>
        <dbReference type="Proteomes" id="UP000625584"/>
    </source>
</evidence>
<keyword evidence="10" id="KW-0067">ATP-binding</keyword>
<comment type="subcellular location">
    <subcellularLocation>
        <location evidence="3">Cytoplasm</location>
    </subcellularLocation>
</comment>
<keyword evidence="8" id="KW-0479">Metal-binding</keyword>
<dbReference type="InterPro" id="IPR043519">
    <property type="entry name" value="NT_sf"/>
</dbReference>
<evidence type="ECO:0000256" key="12">
    <source>
        <dbReference type="ARBA" id="ARBA00023211"/>
    </source>
</evidence>
<evidence type="ECO:0000256" key="4">
    <source>
        <dbReference type="ARBA" id="ARBA00012388"/>
    </source>
</evidence>
<evidence type="ECO:0000256" key="9">
    <source>
        <dbReference type="ARBA" id="ARBA00022741"/>
    </source>
</evidence>
<dbReference type="InterPro" id="IPR002058">
    <property type="entry name" value="PAP_assoc"/>
</dbReference>
<feature type="non-terminal residue" evidence="18">
    <location>
        <position position="508"/>
    </location>
</feature>
<evidence type="ECO:0000259" key="16">
    <source>
        <dbReference type="Pfam" id="PF03828"/>
    </source>
</evidence>
<gene>
    <name evidence="18" type="primary">Tent2</name>
    <name evidence="18" type="ORF">PASAMO_R11773</name>
</gene>
<dbReference type="Gene3D" id="3.30.460.10">
    <property type="entry name" value="Beta Polymerase, domain 2"/>
    <property type="match status" value="1"/>
</dbReference>
<dbReference type="SUPFAM" id="SSF81301">
    <property type="entry name" value="Nucleotidyltransferase"/>
    <property type="match status" value="1"/>
</dbReference>
<dbReference type="GO" id="GO:0005737">
    <property type="term" value="C:cytoplasm"/>
    <property type="evidence" value="ECO:0007669"/>
    <property type="project" value="UniProtKB-SubCell"/>
</dbReference>
<dbReference type="GO" id="GO:0031123">
    <property type="term" value="P:RNA 3'-end processing"/>
    <property type="evidence" value="ECO:0007669"/>
    <property type="project" value="TreeGrafter"/>
</dbReference>
<dbReference type="AlphaFoldDB" id="A0A852DDA5"/>
<comment type="cofactor">
    <cofactor evidence="2">
        <name>Mg(2+)</name>
        <dbReference type="ChEBI" id="CHEBI:18420"/>
    </cofactor>
</comment>
<keyword evidence="12" id="KW-0464">Manganese</keyword>
<accession>A0A852DDA5</accession>
<proteinExistence type="inferred from homology"/>
<evidence type="ECO:0000256" key="15">
    <source>
        <dbReference type="SAM" id="MobiDB-lite"/>
    </source>
</evidence>
<reference evidence="18" key="1">
    <citation type="submission" date="2019-09" db="EMBL/GenBank/DDBJ databases">
        <title>Bird 10,000 Genomes (B10K) Project - Family phase.</title>
        <authorList>
            <person name="Zhang G."/>
        </authorList>
    </citation>
    <scope>NUCLEOTIDE SEQUENCE</scope>
    <source>
        <strain evidence="18">OUT-0017</strain>
        <tissue evidence="18">Muscle</tissue>
    </source>
</reference>
<keyword evidence="5" id="KW-0963">Cytoplasm</keyword>
<feature type="domain" description="Poly(A) RNA polymerase mitochondrial-like central palm" evidence="17">
    <location>
        <begin position="167"/>
        <end position="331"/>
    </location>
</feature>
<comment type="catalytic activity">
    <reaction evidence="14">
        <text>RNA(n) + ATP = RNA(n)-3'-adenine ribonucleotide + diphosphate</text>
        <dbReference type="Rhea" id="RHEA:11332"/>
        <dbReference type="Rhea" id="RHEA-COMP:14527"/>
        <dbReference type="Rhea" id="RHEA-COMP:17347"/>
        <dbReference type="ChEBI" id="CHEBI:30616"/>
        <dbReference type="ChEBI" id="CHEBI:33019"/>
        <dbReference type="ChEBI" id="CHEBI:140395"/>
        <dbReference type="ChEBI" id="CHEBI:173115"/>
        <dbReference type="EC" id="2.7.7.19"/>
    </reaction>
</comment>
<evidence type="ECO:0000256" key="2">
    <source>
        <dbReference type="ARBA" id="ARBA00001946"/>
    </source>
</evidence>
<dbReference type="GO" id="GO:0010468">
    <property type="term" value="P:regulation of gene expression"/>
    <property type="evidence" value="ECO:0007669"/>
    <property type="project" value="UniProtKB-ARBA"/>
</dbReference>
<evidence type="ECO:0000256" key="14">
    <source>
        <dbReference type="ARBA" id="ARBA00048830"/>
    </source>
</evidence>
<evidence type="ECO:0000259" key="17">
    <source>
        <dbReference type="Pfam" id="PF22600"/>
    </source>
</evidence>
<feature type="region of interest" description="Disordered" evidence="15">
    <location>
        <begin position="77"/>
        <end position="103"/>
    </location>
</feature>
<dbReference type="CDD" id="cd05402">
    <property type="entry name" value="NT_PAP_TUTase"/>
    <property type="match status" value="1"/>
</dbReference>
<dbReference type="GO" id="GO:1990817">
    <property type="term" value="F:poly(A) RNA polymerase activity"/>
    <property type="evidence" value="ECO:0007669"/>
    <property type="project" value="UniProtKB-EC"/>
</dbReference>
<feature type="compositionally biased region" description="Polar residues" evidence="15">
    <location>
        <begin position="77"/>
        <end position="88"/>
    </location>
</feature>
<evidence type="ECO:0000256" key="11">
    <source>
        <dbReference type="ARBA" id="ARBA00022842"/>
    </source>
</evidence>
<feature type="compositionally biased region" description="Basic and acidic residues" evidence="15">
    <location>
        <begin position="90"/>
        <end position="103"/>
    </location>
</feature>
<feature type="domain" description="PAP-associated" evidence="16">
    <location>
        <begin position="410"/>
        <end position="464"/>
    </location>
</feature>
<keyword evidence="7" id="KW-0808">Transferase</keyword>
<comment type="similarity">
    <text evidence="13">Belongs to the DNA polymerase type-B-like family. GLD2 subfamily.</text>
</comment>
<evidence type="ECO:0000256" key="6">
    <source>
        <dbReference type="ARBA" id="ARBA00022664"/>
    </source>
</evidence>
<dbReference type="GO" id="GO:0046872">
    <property type="term" value="F:metal ion binding"/>
    <property type="evidence" value="ECO:0007669"/>
    <property type="project" value="UniProtKB-KW"/>
</dbReference>
<evidence type="ECO:0000256" key="8">
    <source>
        <dbReference type="ARBA" id="ARBA00022723"/>
    </source>
</evidence>
<dbReference type="Gene3D" id="1.10.1410.10">
    <property type="match status" value="1"/>
</dbReference>
<evidence type="ECO:0000256" key="5">
    <source>
        <dbReference type="ARBA" id="ARBA00022490"/>
    </source>
</evidence>
<dbReference type="Pfam" id="PF22600">
    <property type="entry name" value="MTPAP-like_central"/>
    <property type="match status" value="1"/>
</dbReference>
<comment type="caution">
    <text evidence="18">The sequence shown here is derived from an EMBL/GenBank/DDBJ whole genome shotgun (WGS) entry which is preliminary data.</text>
</comment>
<protein>
    <recommendedName>
        <fullName evidence="4">polynucleotide adenylyltransferase</fullName>
        <ecNumber evidence="4">2.7.7.19</ecNumber>
    </recommendedName>
</protein>
<keyword evidence="11" id="KW-0460">Magnesium</keyword>
<evidence type="ECO:0000256" key="10">
    <source>
        <dbReference type="ARBA" id="ARBA00022840"/>
    </source>
</evidence>
<organism evidence="18 19">
    <name type="scientific">Passerina amoena</name>
    <name type="common">Lazuli bunting</name>
    <dbReference type="NCBI Taxonomy" id="142471"/>
    <lineage>
        <taxon>Eukaryota</taxon>
        <taxon>Metazoa</taxon>
        <taxon>Chordata</taxon>
        <taxon>Craniata</taxon>
        <taxon>Vertebrata</taxon>
        <taxon>Euteleostomi</taxon>
        <taxon>Archelosauria</taxon>
        <taxon>Archosauria</taxon>
        <taxon>Dinosauria</taxon>
        <taxon>Saurischia</taxon>
        <taxon>Theropoda</taxon>
        <taxon>Coelurosauria</taxon>
        <taxon>Aves</taxon>
        <taxon>Neognathae</taxon>
        <taxon>Neoaves</taxon>
        <taxon>Telluraves</taxon>
        <taxon>Australaves</taxon>
        <taxon>Passeriformes</taxon>
        <taxon>Cardinalidae</taxon>
        <taxon>Passerina</taxon>
    </lineage>
</organism>
<evidence type="ECO:0000256" key="1">
    <source>
        <dbReference type="ARBA" id="ARBA00001936"/>
    </source>
</evidence>
<feature type="non-terminal residue" evidence="18">
    <location>
        <position position="1"/>
    </location>
</feature>
<dbReference type="SUPFAM" id="SSF81631">
    <property type="entry name" value="PAP/OAS1 substrate-binding domain"/>
    <property type="match status" value="1"/>
</dbReference>
<dbReference type="Pfam" id="PF03828">
    <property type="entry name" value="PAP_assoc"/>
    <property type="match status" value="1"/>
</dbReference>
<keyword evidence="19" id="KW-1185">Reference proteome</keyword>
<dbReference type="PANTHER" id="PTHR12271:SF40">
    <property type="entry name" value="POLY(A) RNA POLYMERASE GLD2"/>
    <property type="match status" value="1"/>
</dbReference>
<dbReference type="EC" id="2.7.7.19" evidence="4"/>
<evidence type="ECO:0000256" key="3">
    <source>
        <dbReference type="ARBA" id="ARBA00004496"/>
    </source>
</evidence>
<keyword evidence="6" id="KW-0507">mRNA processing</keyword>
<dbReference type="Proteomes" id="UP000625584">
    <property type="component" value="Unassembled WGS sequence"/>
</dbReference>